<dbReference type="Pfam" id="PF11716">
    <property type="entry name" value="MDMPI_N"/>
    <property type="match status" value="1"/>
</dbReference>
<keyword evidence="2" id="KW-0413">Isomerase</keyword>
<dbReference type="GO" id="GO:0016853">
    <property type="term" value="F:isomerase activity"/>
    <property type="evidence" value="ECO:0007669"/>
    <property type="project" value="UniProtKB-KW"/>
</dbReference>
<protein>
    <submittedName>
        <fullName evidence="2">Maleylpyruvate isomerase N-terminal domain-containing protein</fullName>
    </submittedName>
</protein>
<gene>
    <name evidence="2" type="ORF">LJ757_00025</name>
</gene>
<evidence type="ECO:0000313" key="3">
    <source>
        <dbReference type="Proteomes" id="UP001139158"/>
    </source>
</evidence>
<dbReference type="EMBL" id="JAJFZV010000001">
    <property type="protein sequence ID" value="MCC3296190.1"/>
    <property type="molecule type" value="Genomic_DNA"/>
</dbReference>
<feature type="domain" description="Mycothiol-dependent maleylpyruvate isomerase metal-binding" evidence="1">
    <location>
        <begin position="11"/>
        <end position="59"/>
    </location>
</feature>
<name>A0A9X1MBG0_9MICC</name>
<reference evidence="2" key="1">
    <citation type="submission" date="2021-10" db="EMBL/GenBank/DDBJ databases">
        <title>Novel species in genus Arthrobacter.</title>
        <authorList>
            <person name="Liu Y."/>
        </authorList>
    </citation>
    <scope>NUCLEOTIDE SEQUENCE</scope>
    <source>
        <strain evidence="2">Zg-Y453</strain>
    </source>
</reference>
<dbReference type="InterPro" id="IPR034660">
    <property type="entry name" value="DinB/YfiT-like"/>
</dbReference>
<dbReference type="SUPFAM" id="SSF109854">
    <property type="entry name" value="DinB/YfiT-like putative metalloenzymes"/>
    <property type="match status" value="1"/>
</dbReference>
<dbReference type="AlphaFoldDB" id="A0A9X1MBG0"/>
<dbReference type="InterPro" id="IPR024344">
    <property type="entry name" value="MDMPI_metal-binding"/>
</dbReference>
<dbReference type="Proteomes" id="UP001139158">
    <property type="component" value="Unassembled WGS sequence"/>
</dbReference>
<dbReference type="GO" id="GO:0046872">
    <property type="term" value="F:metal ion binding"/>
    <property type="evidence" value="ECO:0007669"/>
    <property type="project" value="InterPro"/>
</dbReference>
<accession>A0A9X1MBG0</accession>
<evidence type="ECO:0000259" key="1">
    <source>
        <dbReference type="Pfam" id="PF11716"/>
    </source>
</evidence>
<comment type="caution">
    <text evidence="2">The sequence shown here is derived from an EMBL/GenBank/DDBJ whole genome shotgun (WGS) entry which is preliminary data.</text>
</comment>
<proteinExistence type="predicted"/>
<keyword evidence="3" id="KW-1185">Reference proteome</keyword>
<dbReference type="RefSeq" id="WP_227893942.1">
    <property type="nucleotide sequence ID" value="NZ_CP099466.1"/>
</dbReference>
<evidence type="ECO:0000313" key="2">
    <source>
        <dbReference type="EMBL" id="MCC3296190.1"/>
    </source>
</evidence>
<sequence>MTEALRMWRERADPFTALVMAAADWDAPTPCAQWRARDIVAHIVSTEREFLEQHNLLGGDAAADTGPVRQWTKHEKTVAGLLADPDVARRSFAGYFGPSTIGETLAGFYGGDLLVHRWDLAVSQGLDALLTEKDLNDIGAAMDGFGDLAYAPGLFDRPVDVPDGADLEQRVLARTGRTVPFIAVE</sequence>
<dbReference type="Gene3D" id="1.20.120.450">
    <property type="entry name" value="dinb family like domain"/>
    <property type="match status" value="1"/>
</dbReference>
<organism evidence="2 3">
    <name type="scientific">Arthrobacter caoxuetaonis</name>
    <dbReference type="NCBI Taxonomy" id="2886935"/>
    <lineage>
        <taxon>Bacteria</taxon>
        <taxon>Bacillati</taxon>
        <taxon>Actinomycetota</taxon>
        <taxon>Actinomycetes</taxon>
        <taxon>Micrococcales</taxon>
        <taxon>Micrococcaceae</taxon>
        <taxon>Arthrobacter</taxon>
    </lineage>
</organism>